<dbReference type="SUPFAM" id="SSF69118">
    <property type="entry name" value="AhpD-like"/>
    <property type="match status" value="1"/>
</dbReference>
<comment type="caution">
    <text evidence="1">The sequence shown here is derived from an EMBL/GenBank/DDBJ whole genome shotgun (WGS) entry which is preliminary data.</text>
</comment>
<gene>
    <name evidence="1" type="ORF">E6C64_07050</name>
</gene>
<dbReference type="Proteomes" id="UP000309133">
    <property type="component" value="Unassembled WGS sequence"/>
</dbReference>
<name>A0A4S4FNI3_9MICO</name>
<accession>A0A4S4FNI3</accession>
<organism evidence="1 2">
    <name type="scientific">Naasia lichenicola</name>
    <dbReference type="NCBI Taxonomy" id="2565933"/>
    <lineage>
        <taxon>Bacteria</taxon>
        <taxon>Bacillati</taxon>
        <taxon>Actinomycetota</taxon>
        <taxon>Actinomycetes</taxon>
        <taxon>Micrococcales</taxon>
        <taxon>Microbacteriaceae</taxon>
        <taxon>Naasia</taxon>
    </lineage>
</organism>
<dbReference type="InterPro" id="IPR029032">
    <property type="entry name" value="AhpD-like"/>
</dbReference>
<proteinExistence type="predicted"/>
<sequence>MSFLPAPDPAHLTAEQQATWEDFVLRHPGRLTNQKAVMLHDPDTFEIYMGWYTLFDRLAAVLGERPVHVFAHAISDANDCLICSVFFRRILIDGGDDPDHPATTPLEDLLLDFGRAIAQAPTAVPDPLYRRVEEFIPDPQARLLLISFAGQMAATNLFNSAGRVPLDEVLYGYRKTGDDRVR</sequence>
<dbReference type="Gene3D" id="1.20.1290.10">
    <property type="entry name" value="AhpD-like"/>
    <property type="match status" value="1"/>
</dbReference>
<evidence type="ECO:0000313" key="2">
    <source>
        <dbReference type="Proteomes" id="UP000309133"/>
    </source>
</evidence>
<dbReference type="RefSeq" id="WP_136426921.1">
    <property type="nucleotide sequence ID" value="NZ_SSSM01000003.1"/>
</dbReference>
<dbReference type="OrthoDB" id="3233491at2"/>
<dbReference type="EMBL" id="SSSM01000003">
    <property type="protein sequence ID" value="THG31801.1"/>
    <property type="molecule type" value="Genomic_DNA"/>
</dbReference>
<keyword evidence="2" id="KW-1185">Reference proteome</keyword>
<reference evidence="1 2" key="1">
    <citation type="submission" date="2019-04" db="EMBL/GenBank/DDBJ databases">
        <authorList>
            <person name="Jiang L."/>
        </authorList>
    </citation>
    <scope>NUCLEOTIDE SEQUENCE [LARGE SCALE GENOMIC DNA]</scope>
    <source>
        <strain evidence="1 2">YIM 131853</strain>
    </source>
</reference>
<evidence type="ECO:0000313" key="1">
    <source>
        <dbReference type="EMBL" id="THG31801.1"/>
    </source>
</evidence>
<protein>
    <submittedName>
        <fullName evidence="1">Uncharacterized protein</fullName>
    </submittedName>
</protein>
<dbReference type="AlphaFoldDB" id="A0A4S4FNI3"/>